<feature type="transmembrane region" description="Helical" evidence="1">
    <location>
        <begin position="104"/>
        <end position="133"/>
    </location>
</feature>
<feature type="transmembrane region" description="Helical" evidence="1">
    <location>
        <begin position="79"/>
        <end position="98"/>
    </location>
</feature>
<proteinExistence type="predicted"/>
<keyword evidence="3" id="KW-1185">Reference proteome</keyword>
<evidence type="ECO:0000313" key="2">
    <source>
        <dbReference type="EMBL" id="QHQ40616.1"/>
    </source>
</evidence>
<dbReference type="Proteomes" id="UP000464675">
    <property type="component" value="Chromosome"/>
</dbReference>
<name>A0ABX6J475_9GAMM</name>
<dbReference type="EMBL" id="CP047491">
    <property type="protein sequence ID" value="QHQ40616.1"/>
    <property type="molecule type" value="Genomic_DNA"/>
</dbReference>
<organism evidence="2 3">
    <name type="scientific">Microbulbifer hydrolyticus</name>
    <dbReference type="NCBI Taxonomy" id="48074"/>
    <lineage>
        <taxon>Bacteria</taxon>
        <taxon>Pseudomonadati</taxon>
        <taxon>Pseudomonadota</taxon>
        <taxon>Gammaproteobacteria</taxon>
        <taxon>Cellvibrionales</taxon>
        <taxon>Microbulbiferaceae</taxon>
        <taxon>Microbulbifer</taxon>
    </lineage>
</organism>
<keyword evidence="1" id="KW-0472">Membrane</keyword>
<sequence>MGALVVREFIKNLSICFAAGCLAGLGYALGLWALGHYGITRALSVDIAPHLSNAYLYQRVVWGGICGLIFLLPWRKSWITRGFLLSLIPAGILLLLLLPMRGYGIGALALGTLTPLVIVLACAVGGIAGSGWLRAQGK</sequence>
<evidence type="ECO:0000313" key="3">
    <source>
        <dbReference type="Proteomes" id="UP000464675"/>
    </source>
</evidence>
<accession>A0ABX6J475</accession>
<evidence type="ECO:0000256" key="1">
    <source>
        <dbReference type="SAM" id="Phobius"/>
    </source>
</evidence>
<gene>
    <name evidence="2" type="ORF">GTQ55_17610</name>
</gene>
<feature type="transmembrane region" description="Helical" evidence="1">
    <location>
        <begin position="12"/>
        <end position="34"/>
    </location>
</feature>
<feature type="transmembrane region" description="Helical" evidence="1">
    <location>
        <begin position="54"/>
        <end position="72"/>
    </location>
</feature>
<reference evidence="2 3" key="1">
    <citation type="submission" date="2020-01" db="EMBL/GenBank/DDBJ databases">
        <title>The possibility of degradation of plastic by Microbulbifer hydrolyticus IRE-31.</title>
        <authorList>
            <person name="Liu L."/>
        </authorList>
    </citation>
    <scope>NUCLEOTIDE SEQUENCE [LARGE SCALE GENOMIC DNA]</scope>
    <source>
        <strain evidence="2 3">IRE-31</strain>
    </source>
</reference>
<protein>
    <submittedName>
        <fullName evidence="2">Uncharacterized protein</fullName>
    </submittedName>
</protein>
<keyword evidence="1" id="KW-1133">Transmembrane helix</keyword>
<keyword evidence="1" id="KW-0812">Transmembrane</keyword>